<dbReference type="InterPro" id="IPR040449">
    <property type="entry name" value="Peptidase_S66_N"/>
</dbReference>
<keyword evidence="5" id="KW-0720">Serine protease</keyword>
<dbReference type="Pfam" id="PF02016">
    <property type="entry name" value="Peptidase_S66"/>
    <property type="match status" value="1"/>
</dbReference>
<dbReference type="GO" id="GO:0004180">
    <property type="term" value="F:carboxypeptidase activity"/>
    <property type="evidence" value="ECO:0007669"/>
    <property type="project" value="UniProtKB-KW"/>
</dbReference>
<evidence type="ECO:0000256" key="4">
    <source>
        <dbReference type="ARBA" id="ARBA00022801"/>
    </source>
</evidence>
<evidence type="ECO:0000259" key="7">
    <source>
        <dbReference type="Pfam" id="PF02016"/>
    </source>
</evidence>
<proteinExistence type="inferred from homology"/>
<dbReference type="PANTHER" id="PTHR30237:SF2">
    <property type="entry name" value="MUREIN TETRAPEPTIDE CARBOXYPEPTIDASE"/>
    <property type="match status" value="1"/>
</dbReference>
<dbReference type="KEGG" id="oho:Oweho_2769"/>
<dbReference type="PIRSF" id="PIRSF028757">
    <property type="entry name" value="LD-carboxypeptidase"/>
    <property type="match status" value="1"/>
</dbReference>
<dbReference type="SUPFAM" id="SSF141986">
    <property type="entry name" value="LD-carboxypeptidase A C-terminal domain-like"/>
    <property type="match status" value="1"/>
</dbReference>
<dbReference type="InterPro" id="IPR027461">
    <property type="entry name" value="Carboxypeptidase_A_C_sf"/>
</dbReference>
<dbReference type="PATRIC" id="fig|926562.3.peg.2786"/>
<dbReference type="STRING" id="926562.Oweho_2769"/>
<dbReference type="OrthoDB" id="9807329at2"/>
<dbReference type="AlphaFoldDB" id="G8R065"/>
<dbReference type="InterPro" id="IPR029062">
    <property type="entry name" value="Class_I_gatase-like"/>
</dbReference>
<sequence>MITPPALKSGDTIAIISTARKISREELEPAVAEITKRGFKVLFGKNLFEEENQFSGSDTQRAEDLQDCMDNPKVKAILCARGGYGTVRIIDKVDFSRFANSPKWICGYSDVTVLHNKLCNLGVESLHSTMPVNFTTNTPEALDGLFDALMGKSLAYNFESHPYNKKGVAEGKLNGGNLSMLYSQTGSNTALQTEGAILFIEDLDEYLYHIDRMMYNLKRNGYFENLAGVIVGGMSDMNDNTIPFGKTADEIIRDHFAEYDFPVCFGFPAGHVADNRSLIMGREVKLNVSENSSLYF</sequence>
<dbReference type="Gene3D" id="3.40.50.10740">
    <property type="entry name" value="Class I glutamine amidotransferase-like"/>
    <property type="match status" value="1"/>
</dbReference>
<evidence type="ECO:0000259" key="8">
    <source>
        <dbReference type="Pfam" id="PF17676"/>
    </source>
</evidence>
<feature type="domain" description="LD-carboxypeptidase N-terminal" evidence="7">
    <location>
        <begin position="13"/>
        <end position="127"/>
    </location>
</feature>
<dbReference type="InterPro" id="IPR040921">
    <property type="entry name" value="Peptidase_S66C"/>
</dbReference>
<evidence type="ECO:0000256" key="2">
    <source>
        <dbReference type="ARBA" id="ARBA00022645"/>
    </source>
</evidence>
<evidence type="ECO:0000256" key="1">
    <source>
        <dbReference type="ARBA" id="ARBA00010233"/>
    </source>
</evidence>
<name>G8R065_OWEHD</name>
<evidence type="ECO:0000313" key="10">
    <source>
        <dbReference type="Proteomes" id="UP000005631"/>
    </source>
</evidence>
<dbReference type="InterPro" id="IPR027478">
    <property type="entry name" value="LdcA_N"/>
</dbReference>
<dbReference type="Pfam" id="PF17676">
    <property type="entry name" value="Peptidase_S66C"/>
    <property type="match status" value="1"/>
</dbReference>
<organism evidence="9 10">
    <name type="scientific">Owenweeksia hongkongensis (strain DSM 17368 / CIP 108786 / JCM 12287 / NRRL B-23963 / UST20020801)</name>
    <dbReference type="NCBI Taxonomy" id="926562"/>
    <lineage>
        <taxon>Bacteria</taxon>
        <taxon>Pseudomonadati</taxon>
        <taxon>Bacteroidota</taxon>
        <taxon>Flavobacteriia</taxon>
        <taxon>Flavobacteriales</taxon>
        <taxon>Owenweeksiaceae</taxon>
        <taxon>Owenweeksia</taxon>
    </lineage>
</organism>
<accession>G8R065</accession>
<dbReference type="RefSeq" id="WP_014203080.1">
    <property type="nucleotide sequence ID" value="NC_016599.1"/>
</dbReference>
<dbReference type="GO" id="GO:0006508">
    <property type="term" value="P:proteolysis"/>
    <property type="evidence" value="ECO:0007669"/>
    <property type="project" value="UniProtKB-KW"/>
</dbReference>
<feature type="active site" description="Charge relay system" evidence="6">
    <location>
        <position position="201"/>
    </location>
</feature>
<dbReference type="Proteomes" id="UP000005631">
    <property type="component" value="Chromosome"/>
</dbReference>
<protein>
    <submittedName>
        <fullName evidence="9">Putative MccF-like protein (Microcin C7 resistance)</fullName>
    </submittedName>
</protein>
<dbReference type="InterPro" id="IPR003507">
    <property type="entry name" value="S66_fam"/>
</dbReference>
<feature type="active site" description="Charge relay system" evidence="6">
    <location>
        <position position="271"/>
    </location>
</feature>
<feature type="active site" description="Nucleophile" evidence="6">
    <location>
        <position position="109"/>
    </location>
</feature>
<dbReference type="EMBL" id="CP003156">
    <property type="protein sequence ID" value="AEV33731.1"/>
    <property type="molecule type" value="Genomic_DNA"/>
</dbReference>
<evidence type="ECO:0000256" key="6">
    <source>
        <dbReference type="PIRSR" id="PIRSR028757-1"/>
    </source>
</evidence>
<keyword evidence="2" id="KW-0121">Carboxypeptidase</keyword>
<evidence type="ECO:0000313" key="9">
    <source>
        <dbReference type="EMBL" id="AEV33731.1"/>
    </source>
</evidence>
<feature type="domain" description="LD-carboxypeptidase C-terminal" evidence="8">
    <location>
        <begin position="170"/>
        <end position="286"/>
    </location>
</feature>
<dbReference type="HOGENOM" id="CLU_034346_3_1_10"/>
<dbReference type="GO" id="GO:0008236">
    <property type="term" value="F:serine-type peptidase activity"/>
    <property type="evidence" value="ECO:0007669"/>
    <property type="project" value="UniProtKB-KW"/>
</dbReference>
<keyword evidence="3" id="KW-0645">Protease</keyword>
<keyword evidence="10" id="KW-1185">Reference proteome</keyword>
<reference evidence="9 10" key="1">
    <citation type="journal article" date="2012" name="Stand. Genomic Sci.">
        <title>Genome sequence of the orange-pigmented seawater bacterium Owenweeksia hongkongensis type strain (UST20020801(T)).</title>
        <authorList>
            <person name="Riedel T."/>
            <person name="Held B."/>
            <person name="Nolan M."/>
            <person name="Lucas S."/>
            <person name="Lapidus A."/>
            <person name="Tice H."/>
            <person name="Del Rio T.G."/>
            <person name="Cheng J.F."/>
            <person name="Han C."/>
            <person name="Tapia R."/>
            <person name="Goodwin L.A."/>
            <person name="Pitluck S."/>
            <person name="Liolios K."/>
            <person name="Mavromatis K."/>
            <person name="Pagani I."/>
            <person name="Ivanova N."/>
            <person name="Mikhailova N."/>
            <person name="Pati A."/>
            <person name="Chen A."/>
            <person name="Palaniappan K."/>
            <person name="Rohde M."/>
            <person name="Tindall B.J."/>
            <person name="Detter J.C."/>
            <person name="Goker M."/>
            <person name="Woyke T."/>
            <person name="Bristow J."/>
            <person name="Eisen J.A."/>
            <person name="Markowitz V."/>
            <person name="Hugenholtz P."/>
            <person name="Klenk H.P."/>
            <person name="Kyrpides N.C."/>
        </authorList>
    </citation>
    <scope>NUCLEOTIDE SEQUENCE</scope>
    <source>
        <strain evidence="10">DSM 17368 / JCM 12287 / NRRL B-23963</strain>
    </source>
</reference>
<comment type="similarity">
    <text evidence="1">Belongs to the peptidase S66 family.</text>
</comment>
<dbReference type="Gene3D" id="3.50.30.60">
    <property type="entry name" value="LD-carboxypeptidase A C-terminal domain-like"/>
    <property type="match status" value="1"/>
</dbReference>
<dbReference type="eggNOG" id="COG1619">
    <property type="taxonomic scope" value="Bacteria"/>
</dbReference>
<dbReference type="SUPFAM" id="SSF52317">
    <property type="entry name" value="Class I glutamine amidotransferase-like"/>
    <property type="match status" value="1"/>
</dbReference>
<keyword evidence="4" id="KW-0378">Hydrolase</keyword>
<dbReference type="PANTHER" id="PTHR30237">
    <property type="entry name" value="MURAMOYLTETRAPEPTIDE CARBOXYPEPTIDASE"/>
    <property type="match status" value="1"/>
</dbReference>
<gene>
    <name evidence="9" type="ordered locus">Oweho_2769</name>
</gene>
<evidence type="ECO:0000256" key="5">
    <source>
        <dbReference type="ARBA" id="ARBA00022825"/>
    </source>
</evidence>
<evidence type="ECO:0000256" key="3">
    <source>
        <dbReference type="ARBA" id="ARBA00022670"/>
    </source>
</evidence>
<dbReference type="CDD" id="cd07025">
    <property type="entry name" value="Peptidase_S66"/>
    <property type="match status" value="1"/>
</dbReference>